<evidence type="ECO:0000313" key="2">
    <source>
        <dbReference type="Proteomes" id="UP001489719"/>
    </source>
</evidence>
<name>A0ACC3TG47_9ASCO</name>
<organism evidence="1 2">
    <name type="scientific">Lipomyces orientalis</name>
    <dbReference type="NCBI Taxonomy" id="1233043"/>
    <lineage>
        <taxon>Eukaryota</taxon>
        <taxon>Fungi</taxon>
        <taxon>Dikarya</taxon>
        <taxon>Ascomycota</taxon>
        <taxon>Saccharomycotina</taxon>
        <taxon>Lipomycetes</taxon>
        <taxon>Lipomycetales</taxon>
        <taxon>Lipomycetaceae</taxon>
        <taxon>Lipomyces</taxon>
    </lineage>
</organism>
<feature type="non-terminal residue" evidence="1">
    <location>
        <position position="1"/>
    </location>
</feature>
<keyword evidence="2" id="KW-1185">Reference proteome</keyword>
<accession>A0ACC3TG47</accession>
<dbReference type="Proteomes" id="UP001489719">
    <property type="component" value="Unassembled WGS sequence"/>
</dbReference>
<protein>
    <submittedName>
        <fullName evidence="1">Uncharacterized protein</fullName>
    </submittedName>
</protein>
<sequence>FTAKDWDQLRQLKNILAKFDEFTRLVSKSKPQLSLSIALYYELEEFFQDAKNRDGLFKDTDLSLYFGFVDEIDVYYIAMILDPRFKCELYETGA</sequence>
<comment type="caution">
    <text evidence="1">The sequence shown here is derived from an EMBL/GenBank/DDBJ whole genome shotgun (WGS) entry which is preliminary data.</text>
</comment>
<reference evidence="2" key="1">
    <citation type="journal article" date="2024" name="Front. Bioeng. Biotechnol.">
        <title>Genome-scale model development and genomic sequencing of the oleaginous clade Lipomyces.</title>
        <authorList>
            <person name="Czajka J.J."/>
            <person name="Han Y."/>
            <person name="Kim J."/>
            <person name="Mondo S.J."/>
            <person name="Hofstad B.A."/>
            <person name="Robles A."/>
            <person name="Haridas S."/>
            <person name="Riley R."/>
            <person name="LaButti K."/>
            <person name="Pangilinan J."/>
            <person name="Andreopoulos W."/>
            <person name="Lipzen A."/>
            <person name="Yan J."/>
            <person name="Wang M."/>
            <person name="Ng V."/>
            <person name="Grigoriev I.V."/>
            <person name="Spatafora J.W."/>
            <person name="Magnuson J.K."/>
            <person name="Baker S.E."/>
            <person name="Pomraning K.R."/>
        </authorList>
    </citation>
    <scope>NUCLEOTIDE SEQUENCE [LARGE SCALE GENOMIC DNA]</scope>
    <source>
        <strain evidence="2">CBS 10300</strain>
    </source>
</reference>
<gene>
    <name evidence="1" type="ORF">V1517DRAFT_264893</name>
</gene>
<evidence type="ECO:0000313" key="1">
    <source>
        <dbReference type="EMBL" id="KAK9320158.1"/>
    </source>
</evidence>
<dbReference type="EMBL" id="MU970142">
    <property type="protein sequence ID" value="KAK9320158.1"/>
    <property type="molecule type" value="Genomic_DNA"/>
</dbReference>
<proteinExistence type="predicted"/>